<organism evidence="2 3">
    <name type="scientific">Cladophialophora yegresii CBS 114405</name>
    <dbReference type="NCBI Taxonomy" id="1182544"/>
    <lineage>
        <taxon>Eukaryota</taxon>
        <taxon>Fungi</taxon>
        <taxon>Dikarya</taxon>
        <taxon>Ascomycota</taxon>
        <taxon>Pezizomycotina</taxon>
        <taxon>Eurotiomycetes</taxon>
        <taxon>Chaetothyriomycetidae</taxon>
        <taxon>Chaetothyriales</taxon>
        <taxon>Herpotrichiellaceae</taxon>
        <taxon>Cladophialophora</taxon>
    </lineage>
</organism>
<dbReference type="HOGENOM" id="CLU_1447551_0_0_1"/>
<feature type="region of interest" description="Disordered" evidence="1">
    <location>
        <begin position="48"/>
        <end position="75"/>
    </location>
</feature>
<sequence>MAKPTSFALLSTSASSAPPTLDQGSSNLAPQLGNHRLGAAILATVAEKQDRARAHDDTDDSASSSGQLRGGGNANSVYPEYIWEDEEIRRLAEHWGRPLPRTQRRRRPRKDVDHSADLDLDPGPPTNSSAESLETTEGVADQGGDVSANLATENPRTEHEGSNVKNARNLLRWNQPSRMEEKNPQPF</sequence>
<name>W9VTE8_9EURO</name>
<dbReference type="RefSeq" id="XP_007760531.1">
    <property type="nucleotide sequence ID" value="XM_007762341.1"/>
</dbReference>
<gene>
    <name evidence="2" type="ORF">A1O7_08348</name>
</gene>
<reference evidence="2 3" key="1">
    <citation type="submission" date="2013-03" db="EMBL/GenBank/DDBJ databases">
        <title>The Genome Sequence of Cladophialophora yegresii CBS 114405.</title>
        <authorList>
            <consortium name="The Broad Institute Genomics Platform"/>
            <person name="Cuomo C."/>
            <person name="de Hoog S."/>
            <person name="Gorbushina A."/>
            <person name="Walker B."/>
            <person name="Young S.K."/>
            <person name="Zeng Q."/>
            <person name="Gargeya S."/>
            <person name="Fitzgerald M."/>
            <person name="Haas B."/>
            <person name="Abouelleil A."/>
            <person name="Allen A.W."/>
            <person name="Alvarado L."/>
            <person name="Arachchi H.M."/>
            <person name="Berlin A.M."/>
            <person name="Chapman S.B."/>
            <person name="Gainer-Dewar J."/>
            <person name="Goldberg J."/>
            <person name="Griggs A."/>
            <person name="Gujja S."/>
            <person name="Hansen M."/>
            <person name="Howarth C."/>
            <person name="Imamovic A."/>
            <person name="Ireland A."/>
            <person name="Larimer J."/>
            <person name="McCowan C."/>
            <person name="Murphy C."/>
            <person name="Pearson M."/>
            <person name="Poon T.W."/>
            <person name="Priest M."/>
            <person name="Roberts A."/>
            <person name="Saif S."/>
            <person name="Shea T."/>
            <person name="Sisk P."/>
            <person name="Sykes S."/>
            <person name="Wortman J."/>
            <person name="Nusbaum C."/>
            <person name="Birren B."/>
        </authorList>
    </citation>
    <scope>NUCLEOTIDE SEQUENCE [LARGE SCALE GENOMIC DNA]</scope>
    <source>
        <strain evidence="2 3">CBS 114405</strain>
    </source>
</reference>
<dbReference type="GeneID" id="19182916"/>
<feature type="region of interest" description="Disordered" evidence="1">
    <location>
        <begin position="92"/>
        <end position="187"/>
    </location>
</feature>
<evidence type="ECO:0000313" key="2">
    <source>
        <dbReference type="EMBL" id="EXJ55421.1"/>
    </source>
</evidence>
<dbReference type="VEuPathDB" id="FungiDB:A1O7_08348"/>
<feature type="compositionally biased region" description="Polar residues" evidence="1">
    <location>
        <begin position="126"/>
        <end position="135"/>
    </location>
</feature>
<protein>
    <submittedName>
        <fullName evidence="2">Uncharacterized protein</fullName>
    </submittedName>
</protein>
<dbReference type="AlphaFoldDB" id="W9VTE8"/>
<evidence type="ECO:0000313" key="3">
    <source>
        <dbReference type="Proteomes" id="UP000019473"/>
    </source>
</evidence>
<comment type="caution">
    <text evidence="2">The sequence shown here is derived from an EMBL/GenBank/DDBJ whole genome shotgun (WGS) entry which is preliminary data.</text>
</comment>
<dbReference type="OrthoDB" id="10551852at2759"/>
<feature type="compositionally biased region" description="Basic and acidic residues" evidence="1">
    <location>
        <begin position="178"/>
        <end position="187"/>
    </location>
</feature>
<evidence type="ECO:0000256" key="1">
    <source>
        <dbReference type="SAM" id="MobiDB-lite"/>
    </source>
</evidence>
<keyword evidence="3" id="KW-1185">Reference proteome</keyword>
<proteinExistence type="predicted"/>
<accession>W9VTE8</accession>
<dbReference type="EMBL" id="AMGW01000006">
    <property type="protein sequence ID" value="EXJ55421.1"/>
    <property type="molecule type" value="Genomic_DNA"/>
</dbReference>
<feature type="region of interest" description="Disordered" evidence="1">
    <location>
        <begin position="1"/>
        <end position="32"/>
    </location>
</feature>
<dbReference type="Proteomes" id="UP000019473">
    <property type="component" value="Unassembled WGS sequence"/>
</dbReference>
<feature type="compositionally biased region" description="Low complexity" evidence="1">
    <location>
        <begin position="1"/>
        <end position="21"/>
    </location>
</feature>